<organism evidence="1 2">
    <name type="scientific">Mycobacterium heckeshornense</name>
    <dbReference type="NCBI Taxonomy" id="110505"/>
    <lineage>
        <taxon>Bacteria</taxon>
        <taxon>Bacillati</taxon>
        <taxon>Actinomycetota</taxon>
        <taxon>Actinomycetes</taxon>
        <taxon>Mycobacteriales</taxon>
        <taxon>Mycobacteriaceae</taxon>
        <taxon>Mycobacterium</taxon>
    </lineage>
</organism>
<protein>
    <submittedName>
        <fullName evidence="1">Transposase</fullName>
    </submittedName>
</protein>
<keyword evidence="2" id="KW-1185">Reference proteome</keyword>
<name>A0A2I3EID8_9MYCO</name>
<dbReference type="AlphaFoldDB" id="A0A2I3EID8"/>
<dbReference type="CDD" id="cd00397">
    <property type="entry name" value="DNA_BRE_C"/>
    <property type="match status" value="1"/>
</dbReference>
<dbReference type="PROSITE" id="PS51898">
    <property type="entry name" value="TYR_RECOMBINASE"/>
    <property type="match status" value="1"/>
</dbReference>
<proteinExistence type="predicted"/>
<gene>
    <name evidence="1" type="ORF">MHEC_26650</name>
</gene>
<dbReference type="EMBL" id="AP024237">
    <property type="protein sequence ID" value="BCO36232.1"/>
    <property type="molecule type" value="Genomic_DNA"/>
</dbReference>
<dbReference type="STRING" id="110505.ACT16_23510"/>
<dbReference type="GO" id="GO:0006310">
    <property type="term" value="P:DNA recombination"/>
    <property type="evidence" value="ECO:0007669"/>
    <property type="project" value="InterPro"/>
</dbReference>
<dbReference type="SUPFAM" id="SSF56349">
    <property type="entry name" value="DNA breaking-rejoining enzymes"/>
    <property type="match status" value="1"/>
</dbReference>
<dbReference type="RefSeq" id="WP_048893854.1">
    <property type="nucleotide sequence ID" value="NZ_AP024237.1"/>
</dbReference>
<reference evidence="1 2" key="1">
    <citation type="submission" date="2020-12" db="EMBL/GenBank/DDBJ databases">
        <title>Complete genome sequence of Mycobacterium heckeshornense JCM 15655T, closely related to a pathogenic non-tuberculous mycobacterial species Mycobacterium xenopi.</title>
        <authorList>
            <person name="Yoshida M."/>
            <person name="Fukano H."/>
            <person name="Asakura T."/>
            <person name="Suzuki M."/>
            <person name="Hoshino Y."/>
        </authorList>
    </citation>
    <scope>NUCLEOTIDE SEQUENCE [LARGE SCALE GENOMIC DNA]</scope>
    <source>
        <strain evidence="1 2">JCM 15655</strain>
    </source>
</reference>
<dbReference type="PANTHER" id="PTHR30349:SF64">
    <property type="entry name" value="PROPHAGE INTEGRASE INTD-RELATED"/>
    <property type="match status" value="1"/>
</dbReference>
<dbReference type="PANTHER" id="PTHR30349">
    <property type="entry name" value="PHAGE INTEGRASE-RELATED"/>
    <property type="match status" value="1"/>
</dbReference>
<accession>A0A2I3EID8</accession>
<dbReference type="GO" id="GO:0015074">
    <property type="term" value="P:DNA integration"/>
    <property type="evidence" value="ECO:0007669"/>
    <property type="project" value="InterPro"/>
</dbReference>
<dbReference type="InterPro" id="IPR050090">
    <property type="entry name" value="Tyrosine_recombinase_XerCD"/>
</dbReference>
<evidence type="ECO:0000313" key="2">
    <source>
        <dbReference type="Proteomes" id="UP000595446"/>
    </source>
</evidence>
<dbReference type="Pfam" id="PF00589">
    <property type="entry name" value="Phage_integrase"/>
    <property type="match status" value="1"/>
</dbReference>
<evidence type="ECO:0000313" key="1">
    <source>
        <dbReference type="EMBL" id="BCO36232.1"/>
    </source>
</evidence>
<sequence>MTAPEINGPVLRGLLGRLMAVVRPEFRSDVLEFPADDLVFGGGACRVPGCQRSARGHGFCRGHGQRWVDAGRPDPEVFAATTDPRWRRQQPNQRCAVDGCGYGTARGGLCSMHAWRWEHAGRPDRDRWLAAAPAVKQPAAGAVCRIEHCLLWPQASSPFCHAHTNAWRCHGRPDPGEFADGFVPTGLPANETIRLGALAPALRLEMQYALQCRHDQRRGKATPTIVGRVVRLLVAAEVSSLLDHDEAGWRQRSGQLDSNARGLLMFAHRVVADLAEGDGWDSEYGRDVWRMHRLGFEGHRSLRFTSITQPWLRELAKRFVRLRLSRGLGLEAGGGRPVLAITRFSAFLSRTGVDRIDQLDRPLLEHYLADLSELSIERRRSHIGALNALFTAIRQHHWHSGLAATVTFYNEDYPHRAELLPRALAEQVMTQIEHPANLGRFDNPTYRLITIVLMRSGLRVTDALRLRADCITTDPEGAPYLRYFNHKMRRDALVPIDTDLVDQINEHRRRTLERWPGGTPILFPRPTKNVDGTQPLGTPTYRAALLRWLAACDIRDDTGQPVHLTPHRWRHTLGTRLINRDVPQEVVRRILDHDSPQMTAHYARMHDTTVRRAWEAARKVDITGRTVVFDPDGPLSDAVWAKQRLAQATQALPNGYCGLPLQQSCPHANACLTCPMFLTTAEFLPQHRTQRQQTLELITTAEARGQTRLAEMNRTVLTNLDTIIDSLNTSQDTEHAL</sequence>
<dbReference type="Proteomes" id="UP000595446">
    <property type="component" value="Chromosome"/>
</dbReference>
<dbReference type="InterPro" id="IPR011010">
    <property type="entry name" value="DNA_brk_join_enz"/>
</dbReference>
<dbReference type="InterPro" id="IPR013762">
    <property type="entry name" value="Integrase-like_cat_sf"/>
</dbReference>
<dbReference type="InterPro" id="IPR002104">
    <property type="entry name" value="Integrase_catalytic"/>
</dbReference>
<dbReference type="Gene3D" id="1.10.443.10">
    <property type="entry name" value="Intergrase catalytic core"/>
    <property type="match status" value="1"/>
</dbReference>
<dbReference type="GO" id="GO:0003677">
    <property type="term" value="F:DNA binding"/>
    <property type="evidence" value="ECO:0007669"/>
    <property type="project" value="InterPro"/>
</dbReference>